<dbReference type="AlphaFoldDB" id="A0A834M7E1"/>
<dbReference type="Proteomes" id="UP000625711">
    <property type="component" value="Unassembled WGS sequence"/>
</dbReference>
<evidence type="ECO:0000313" key="2">
    <source>
        <dbReference type="Proteomes" id="UP000625711"/>
    </source>
</evidence>
<protein>
    <submittedName>
        <fullName evidence="1">Uncharacterized protein</fullName>
    </submittedName>
</protein>
<evidence type="ECO:0000313" key="1">
    <source>
        <dbReference type="EMBL" id="KAF7274691.1"/>
    </source>
</evidence>
<accession>A0A834M7E1</accession>
<sequence length="75" mass="8618">MRRLQRIRPHEATHSPVLPRRRAHIHAGNIVNVFFKTNNHIVGFLLARLSQAVPLVTVTRSRESSILVVVFPYIL</sequence>
<gene>
    <name evidence="1" type="ORF">GWI33_012636</name>
</gene>
<name>A0A834M7E1_RHYFE</name>
<organism evidence="1 2">
    <name type="scientific">Rhynchophorus ferrugineus</name>
    <name type="common">Red palm weevil</name>
    <name type="synonym">Curculio ferrugineus</name>
    <dbReference type="NCBI Taxonomy" id="354439"/>
    <lineage>
        <taxon>Eukaryota</taxon>
        <taxon>Metazoa</taxon>
        <taxon>Ecdysozoa</taxon>
        <taxon>Arthropoda</taxon>
        <taxon>Hexapoda</taxon>
        <taxon>Insecta</taxon>
        <taxon>Pterygota</taxon>
        <taxon>Neoptera</taxon>
        <taxon>Endopterygota</taxon>
        <taxon>Coleoptera</taxon>
        <taxon>Polyphaga</taxon>
        <taxon>Cucujiformia</taxon>
        <taxon>Curculionidae</taxon>
        <taxon>Dryophthorinae</taxon>
        <taxon>Rhynchophorus</taxon>
    </lineage>
</organism>
<dbReference type="EMBL" id="JAACXV010012394">
    <property type="protein sequence ID" value="KAF7274691.1"/>
    <property type="molecule type" value="Genomic_DNA"/>
</dbReference>
<proteinExistence type="predicted"/>
<comment type="caution">
    <text evidence="1">The sequence shown here is derived from an EMBL/GenBank/DDBJ whole genome shotgun (WGS) entry which is preliminary data.</text>
</comment>
<keyword evidence="2" id="KW-1185">Reference proteome</keyword>
<reference evidence="1" key="1">
    <citation type="submission" date="2020-08" db="EMBL/GenBank/DDBJ databases">
        <title>Genome sequencing and assembly of the red palm weevil Rhynchophorus ferrugineus.</title>
        <authorList>
            <person name="Dias G.B."/>
            <person name="Bergman C.M."/>
            <person name="Manee M."/>
        </authorList>
    </citation>
    <scope>NUCLEOTIDE SEQUENCE</scope>
    <source>
        <strain evidence="1">AA-2017</strain>
        <tissue evidence="1">Whole larva</tissue>
    </source>
</reference>